<keyword evidence="1" id="KW-0520">NAD</keyword>
<evidence type="ECO:0000313" key="4">
    <source>
        <dbReference type="Proteomes" id="UP000030689"/>
    </source>
</evidence>
<dbReference type="Gramene" id="ESQ55384">
    <property type="protein sequence ID" value="ESQ55384"/>
    <property type="gene ID" value="EUTSA_v10027462mg"/>
</dbReference>
<dbReference type="Gene3D" id="3.40.50.10140">
    <property type="entry name" value="Toll/interleukin-1 receptor homology (TIR) domain"/>
    <property type="match status" value="1"/>
</dbReference>
<dbReference type="STRING" id="72664.V4MFV5"/>
<name>V4MFV5_EUTSA</name>
<dbReference type="GO" id="GO:0007165">
    <property type="term" value="P:signal transduction"/>
    <property type="evidence" value="ECO:0007669"/>
    <property type="project" value="InterPro"/>
</dbReference>
<proteinExistence type="predicted"/>
<dbReference type="EMBL" id="KI517384">
    <property type="protein sequence ID" value="ESQ55384.1"/>
    <property type="molecule type" value="Genomic_DNA"/>
</dbReference>
<sequence>MCSFSSSSSSVVVGQIPPQHQVFINFRGKELRKGFVSFLVPALRKENINVFIDEIEIRSIDLQHIFKRIEESSVAVVIFSELYTESKWCLNELVKINERMIEGKLKVIPIFFNVTVSDVKIHEGDFGKNFRETKRKCQGDSDIIRNWEEALNSIPQKFGLASSTYRTEYDLVHAIVQDVKKLLNHIPEEEAAAAKANRYRKVMEAFLSLYSSGSSPCTRHI</sequence>
<keyword evidence="4" id="KW-1185">Reference proteome</keyword>
<dbReference type="AlphaFoldDB" id="V4MFV5"/>
<dbReference type="PROSITE" id="PS50104">
    <property type="entry name" value="TIR"/>
    <property type="match status" value="1"/>
</dbReference>
<dbReference type="SUPFAM" id="SSF52200">
    <property type="entry name" value="Toll/Interleukin receptor TIR domain"/>
    <property type="match status" value="1"/>
</dbReference>
<evidence type="ECO:0000313" key="3">
    <source>
        <dbReference type="EMBL" id="ESQ55384.1"/>
    </source>
</evidence>
<organism evidence="3 4">
    <name type="scientific">Eutrema salsugineum</name>
    <name type="common">Saltwater cress</name>
    <name type="synonym">Sisymbrium salsugineum</name>
    <dbReference type="NCBI Taxonomy" id="72664"/>
    <lineage>
        <taxon>Eukaryota</taxon>
        <taxon>Viridiplantae</taxon>
        <taxon>Streptophyta</taxon>
        <taxon>Embryophyta</taxon>
        <taxon>Tracheophyta</taxon>
        <taxon>Spermatophyta</taxon>
        <taxon>Magnoliopsida</taxon>
        <taxon>eudicotyledons</taxon>
        <taxon>Gunneridae</taxon>
        <taxon>Pentapetalae</taxon>
        <taxon>rosids</taxon>
        <taxon>malvids</taxon>
        <taxon>Brassicales</taxon>
        <taxon>Brassicaceae</taxon>
        <taxon>Eutremeae</taxon>
        <taxon>Eutrema</taxon>
    </lineage>
</organism>
<reference evidence="3 4" key="1">
    <citation type="journal article" date="2013" name="Front. Plant Sci.">
        <title>The Reference Genome of the Halophytic Plant Eutrema salsugineum.</title>
        <authorList>
            <person name="Yang R."/>
            <person name="Jarvis D.E."/>
            <person name="Chen H."/>
            <person name="Beilstein M.A."/>
            <person name="Grimwood J."/>
            <person name="Jenkins J."/>
            <person name="Shu S."/>
            <person name="Prochnik S."/>
            <person name="Xin M."/>
            <person name="Ma C."/>
            <person name="Schmutz J."/>
            <person name="Wing R.A."/>
            <person name="Mitchell-Olds T."/>
            <person name="Schumaker K.S."/>
            <person name="Wang X."/>
        </authorList>
    </citation>
    <scope>NUCLEOTIDE SEQUENCE [LARGE SCALE GENOMIC DNA]</scope>
</reference>
<evidence type="ECO:0000256" key="1">
    <source>
        <dbReference type="ARBA" id="ARBA00023027"/>
    </source>
</evidence>
<dbReference type="FunFam" id="3.40.50.10140:FF:000007">
    <property type="entry name" value="Disease resistance protein (TIR-NBS-LRR class)"/>
    <property type="match status" value="1"/>
</dbReference>
<dbReference type="Proteomes" id="UP000030689">
    <property type="component" value="Unassembled WGS sequence"/>
</dbReference>
<dbReference type="SMART" id="SM00255">
    <property type="entry name" value="TIR"/>
    <property type="match status" value="1"/>
</dbReference>
<dbReference type="InterPro" id="IPR000157">
    <property type="entry name" value="TIR_dom"/>
</dbReference>
<protein>
    <recommendedName>
        <fullName evidence="2">TIR domain-containing protein</fullName>
    </recommendedName>
</protein>
<accession>V4MFV5</accession>
<dbReference type="PANTHER" id="PTHR32009">
    <property type="entry name" value="TMV RESISTANCE PROTEIN N-LIKE"/>
    <property type="match status" value="1"/>
</dbReference>
<dbReference type="InterPro" id="IPR035897">
    <property type="entry name" value="Toll_tir_struct_dom_sf"/>
</dbReference>
<evidence type="ECO:0000259" key="2">
    <source>
        <dbReference type="PROSITE" id="PS50104"/>
    </source>
</evidence>
<gene>
    <name evidence="3" type="ORF">EUTSA_v10027462mg</name>
</gene>
<dbReference type="PANTHER" id="PTHR32009:SF109">
    <property type="entry name" value="TOLL-INTERLEUKIN-RESISTANCE (TIR) DOMAIN FAMILY PROTEIN"/>
    <property type="match status" value="1"/>
</dbReference>
<dbReference type="Pfam" id="PF01582">
    <property type="entry name" value="TIR"/>
    <property type="match status" value="1"/>
</dbReference>
<feature type="domain" description="TIR" evidence="2">
    <location>
        <begin position="18"/>
        <end position="183"/>
    </location>
</feature>
<dbReference type="KEGG" id="eus:EUTSA_v10027462mg"/>